<dbReference type="Proteomes" id="UP000251960">
    <property type="component" value="Chromosome 1"/>
</dbReference>
<evidence type="ECO:0000313" key="1">
    <source>
        <dbReference type="EMBL" id="PWZ54535.1"/>
    </source>
</evidence>
<sequence>MGYITVDDIVCRVRFKIEDKIRNNEMILDWC</sequence>
<accession>A0A317Y7A7</accession>
<dbReference type="EMBL" id="NCVQ01000001">
    <property type="protein sequence ID" value="PWZ54535.1"/>
    <property type="molecule type" value="Genomic_DNA"/>
</dbReference>
<proteinExistence type="predicted"/>
<dbReference type="AlphaFoldDB" id="A0A317Y7A7"/>
<reference evidence="1" key="1">
    <citation type="journal article" date="2018" name="Nat. Genet.">
        <title>Extensive intraspecific gene order and gene structural variations between Mo17 and other maize genomes.</title>
        <authorList>
            <person name="Sun S."/>
            <person name="Zhou Y."/>
            <person name="Chen J."/>
            <person name="Shi J."/>
            <person name="Zhao H."/>
            <person name="Zhao H."/>
            <person name="Song W."/>
            <person name="Zhang M."/>
            <person name="Cui Y."/>
            <person name="Dong X."/>
            <person name="Liu H."/>
            <person name="Ma X."/>
            <person name="Jiao Y."/>
            <person name="Wang B."/>
            <person name="Wei X."/>
            <person name="Stein J.C."/>
            <person name="Glaubitz J.C."/>
            <person name="Lu F."/>
            <person name="Yu G."/>
            <person name="Liang C."/>
            <person name="Fengler K."/>
            <person name="Li B."/>
            <person name="Rafalski A."/>
            <person name="Schnable P.S."/>
            <person name="Ware D.H."/>
            <person name="Buckler E.S."/>
            <person name="Lai J."/>
        </authorList>
    </citation>
    <scope>NUCLEOTIDE SEQUENCE [LARGE SCALE GENOMIC DNA]</scope>
    <source>
        <tissue evidence="1">Seedling</tissue>
    </source>
</reference>
<protein>
    <submittedName>
        <fullName evidence="1">Uncharacterized protein</fullName>
    </submittedName>
</protein>
<gene>
    <name evidence="1" type="ORF">Zm00014a_026307</name>
</gene>
<name>A0A317Y7A7_MAIZE</name>
<comment type="caution">
    <text evidence="1">The sequence shown here is derived from an EMBL/GenBank/DDBJ whole genome shotgun (WGS) entry which is preliminary data.</text>
</comment>
<organism evidence="1">
    <name type="scientific">Zea mays</name>
    <name type="common">Maize</name>
    <dbReference type="NCBI Taxonomy" id="4577"/>
    <lineage>
        <taxon>Eukaryota</taxon>
        <taxon>Viridiplantae</taxon>
        <taxon>Streptophyta</taxon>
        <taxon>Embryophyta</taxon>
        <taxon>Tracheophyta</taxon>
        <taxon>Spermatophyta</taxon>
        <taxon>Magnoliopsida</taxon>
        <taxon>Liliopsida</taxon>
        <taxon>Poales</taxon>
        <taxon>Poaceae</taxon>
        <taxon>PACMAD clade</taxon>
        <taxon>Panicoideae</taxon>
        <taxon>Andropogonodae</taxon>
        <taxon>Andropogoneae</taxon>
        <taxon>Tripsacinae</taxon>
        <taxon>Zea</taxon>
    </lineage>
</organism>